<keyword evidence="4" id="KW-0547">Nucleotide-binding</keyword>
<dbReference type="Proteomes" id="UP000587608">
    <property type="component" value="Unassembled WGS sequence"/>
</dbReference>
<protein>
    <submittedName>
        <fullName evidence="4">ATP-binding protein</fullName>
    </submittedName>
</protein>
<keyword evidence="1" id="KW-0723">Serine/threonine-protein kinase</keyword>
<name>A0A7W2DX93_9ACTN</name>
<evidence type="ECO:0000256" key="1">
    <source>
        <dbReference type="ARBA" id="ARBA00022527"/>
    </source>
</evidence>
<dbReference type="Gene3D" id="3.30.565.10">
    <property type="entry name" value="Histidine kinase-like ATPase, C-terminal domain"/>
    <property type="match status" value="1"/>
</dbReference>
<dbReference type="CDD" id="cd16936">
    <property type="entry name" value="HATPase_RsbW-like"/>
    <property type="match status" value="1"/>
</dbReference>
<evidence type="ECO:0000313" key="4">
    <source>
        <dbReference type="EMBL" id="MBA5224714.1"/>
    </source>
</evidence>
<organism evidence="4 5">
    <name type="scientific">Streptomyces griseoaurantiacus</name>
    <dbReference type="NCBI Taxonomy" id="68213"/>
    <lineage>
        <taxon>Bacteria</taxon>
        <taxon>Bacillati</taxon>
        <taxon>Actinomycetota</taxon>
        <taxon>Actinomycetes</taxon>
        <taxon>Kitasatosporales</taxon>
        <taxon>Streptomycetaceae</taxon>
        <taxon>Streptomyces</taxon>
        <taxon>Streptomyces aurantiacus group</taxon>
    </lineage>
</organism>
<dbReference type="InterPro" id="IPR003594">
    <property type="entry name" value="HATPase_dom"/>
</dbReference>
<keyword evidence="4" id="KW-0067">ATP-binding</keyword>
<dbReference type="InterPro" id="IPR050267">
    <property type="entry name" value="Anti-sigma-factor_SerPK"/>
</dbReference>
<dbReference type="SUPFAM" id="SSF55874">
    <property type="entry name" value="ATPase domain of HSP90 chaperone/DNA topoisomerase II/histidine kinase"/>
    <property type="match status" value="1"/>
</dbReference>
<evidence type="ECO:0000313" key="5">
    <source>
        <dbReference type="Proteomes" id="UP000587608"/>
    </source>
</evidence>
<keyword evidence="1" id="KW-0418">Kinase</keyword>
<evidence type="ECO:0000259" key="3">
    <source>
        <dbReference type="Pfam" id="PF13581"/>
    </source>
</evidence>
<dbReference type="GO" id="GO:0005524">
    <property type="term" value="F:ATP binding"/>
    <property type="evidence" value="ECO:0007669"/>
    <property type="project" value="UniProtKB-KW"/>
</dbReference>
<gene>
    <name evidence="4" type="ORF">H1X69_25405</name>
</gene>
<dbReference type="InterPro" id="IPR036890">
    <property type="entry name" value="HATPase_C_sf"/>
</dbReference>
<dbReference type="EMBL" id="JACERG010000017">
    <property type="protein sequence ID" value="MBA5224714.1"/>
    <property type="molecule type" value="Genomic_DNA"/>
</dbReference>
<proteinExistence type="predicted"/>
<evidence type="ECO:0000256" key="2">
    <source>
        <dbReference type="SAM" id="MobiDB-lite"/>
    </source>
</evidence>
<dbReference type="Pfam" id="PF13581">
    <property type="entry name" value="HATPase_c_2"/>
    <property type="match status" value="1"/>
</dbReference>
<dbReference type="AlphaFoldDB" id="A0A7W2DX93"/>
<comment type="caution">
    <text evidence="4">The sequence shown here is derived from an EMBL/GenBank/DDBJ whole genome shotgun (WGS) entry which is preliminary data.</text>
</comment>
<reference evidence="4 5" key="1">
    <citation type="submission" date="2020-07" db="EMBL/GenBank/DDBJ databases">
        <title>Differential regulation of undecylprodigiosin biosynthesis in the yeast-scavenging Streptomyces strain MBK6.</title>
        <authorList>
            <person name="Baral B."/>
            <person name="Siitonen V."/>
            <person name="Laughlin M."/>
            <person name="Yamada K."/>
            <person name="Ilomaeki M."/>
            <person name="Metsae-Ketelae M."/>
            <person name="Niemi J."/>
        </authorList>
    </citation>
    <scope>NUCLEOTIDE SEQUENCE [LARGE SCALE GENOMIC DNA]</scope>
    <source>
        <strain evidence="4 5">MBK6</strain>
    </source>
</reference>
<sequence>MGGKQVTSEAPRETTGGRSTGEPSRTEASLALSGDSTRLAQVRRFAAAFLTTARGAAGVLVRVETVEAVQLIVSELVTNALRHAPGPALLGLSISDGALRIEVSDSNPVAPAARVPDPARVGQHGLEMVTALARSVSVETAATGKRVVAVVALA</sequence>
<feature type="domain" description="Histidine kinase/HSP90-like ATPase" evidence="3">
    <location>
        <begin position="36"/>
        <end position="149"/>
    </location>
</feature>
<feature type="region of interest" description="Disordered" evidence="2">
    <location>
        <begin position="1"/>
        <end position="28"/>
    </location>
</feature>
<dbReference type="PANTHER" id="PTHR35526:SF3">
    <property type="entry name" value="ANTI-SIGMA-F FACTOR RSBW"/>
    <property type="match status" value="1"/>
</dbReference>
<dbReference type="RefSeq" id="WP_191854172.1">
    <property type="nucleotide sequence ID" value="NZ_JACERG010000017.1"/>
</dbReference>
<dbReference type="PANTHER" id="PTHR35526">
    <property type="entry name" value="ANTI-SIGMA-F FACTOR RSBW-RELATED"/>
    <property type="match status" value="1"/>
</dbReference>
<keyword evidence="1" id="KW-0808">Transferase</keyword>
<dbReference type="GO" id="GO:0004674">
    <property type="term" value="F:protein serine/threonine kinase activity"/>
    <property type="evidence" value="ECO:0007669"/>
    <property type="project" value="UniProtKB-KW"/>
</dbReference>
<accession>A0A7W2DX93</accession>